<evidence type="ECO:0000256" key="8">
    <source>
        <dbReference type="ARBA" id="ARBA00022679"/>
    </source>
</evidence>
<evidence type="ECO:0000313" key="17">
    <source>
        <dbReference type="EMBL" id="MZL68632.1"/>
    </source>
</evidence>
<dbReference type="Proteomes" id="UP000184089">
    <property type="component" value="Unassembled WGS sequence"/>
</dbReference>
<dbReference type="InterPro" id="IPR043129">
    <property type="entry name" value="ATPase_NBD"/>
</dbReference>
<dbReference type="EMBL" id="WWVX01000001">
    <property type="protein sequence ID" value="MZL68632.1"/>
    <property type="molecule type" value="Genomic_DNA"/>
</dbReference>
<comment type="caution">
    <text evidence="18">The sequence shown here is derived from an EMBL/GenBank/DDBJ whole genome shotgun (WGS) entry which is preliminary data.</text>
</comment>
<dbReference type="NCBIfam" id="NF009848">
    <property type="entry name" value="PRK13318.1-6"/>
    <property type="match status" value="1"/>
</dbReference>
<dbReference type="GO" id="GO:0015937">
    <property type="term" value="P:coenzyme A biosynthetic process"/>
    <property type="evidence" value="ECO:0007669"/>
    <property type="project" value="UniProtKB-UniRule"/>
</dbReference>
<keyword evidence="9 16" id="KW-0547">Nucleotide-binding</keyword>
<evidence type="ECO:0000256" key="6">
    <source>
        <dbReference type="ARBA" id="ARBA00012102"/>
    </source>
</evidence>
<keyword evidence="11 16" id="KW-0067">ATP-binding</keyword>
<keyword evidence="16" id="KW-0479">Metal-binding</keyword>
<evidence type="ECO:0000256" key="5">
    <source>
        <dbReference type="ARBA" id="ARBA00011738"/>
    </source>
</evidence>
<keyword evidence="13 16" id="KW-0173">Coenzyme A biosynthesis</keyword>
<dbReference type="GO" id="GO:0046872">
    <property type="term" value="F:metal ion binding"/>
    <property type="evidence" value="ECO:0007669"/>
    <property type="project" value="UniProtKB-KW"/>
</dbReference>
<evidence type="ECO:0000256" key="1">
    <source>
        <dbReference type="ARBA" id="ARBA00001206"/>
    </source>
</evidence>
<dbReference type="Gene3D" id="3.30.420.40">
    <property type="match status" value="2"/>
</dbReference>
<dbReference type="PANTHER" id="PTHR34265:SF1">
    <property type="entry name" value="TYPE III PANTOTHENATE KINASE"/>
    <property type="match status" value="1"/>
</dbReference>
<evidence type="ECO:0000256" key="11">
    <source>
        <dbReference type="ARBA" id="ARBA00022840"/>
    </source>
</evidence>
<comment type="cofactor">
    <cofactor evidence="2">
        <name>K(+)</name>
        <dbReference type="ChEBI" id="CHEBI:29103"/>
    </cofactor>
</comment>
<evidence type="ECO:0000256" key="10">
    <source>
        <dbReference type="ARBA" id="ARBA00022777"/>
    </source>
</evidence>
<gene>
    <name evidence="16" type="primary">coaX</name>
    <name evidence="17" type="ORF">GT747_02420</name>
    <name evidence="18" type="ORF">SAMN05444424_0283</name>
</gene>
<dbReference type="Pfam" id="PF03309">
    <property type="entry name" value="Pan_kinase"/>
    <property type="match status" value="1"/>
</dbReference>
<reference evidence="19" key="2">
    <citation type="submission" date="2016-11" db="EMBL/GenBank/DDBJ databases">
        <authorList>
            <person name="Jaros S."/>
            <person name="Januszkiewicz K."/>
            <person name="Wedrychowicz H."/>
        </authorList>
    </citation>
    <scope>NUCLEOTIDE SEQUENCE [LARGE SCALE GENOMIC DNA]</scope>
    <source>
        <strain evidence="19">DSM 4029</strain>
    </source>
</reference>
<comment type="subcellular location">
    <subcellularLocation>
        <location evidence="3 16">Cytoplasm</location>
    </subcellularLocation>
</comment>
<dbReference type="SUPFAM" id="SSF53067">
    <property type="entry name" value="Actin-like ATPase domain"/>
    <property type="match status" value="2"/>
</dbReference>
<evidence type="ECO:0000313" key="20">
    <source>
        <dbReference type="Proteomes" id="UP000474718"/>
    </source>
</evidence>
<keyword evidence="10 16" id="KW-0418">Kinase</keyword>
<reference evidence="18" key="1">
    <citation type="submission" date="2016-11" db="EMBL/GenBank/DDBJ databases">
        <authorList>
            <person name="Varghese N."/>
            <person name="Submissions S."/>
        </authorList>
    </citation>
    <scope>NUCLEOTIDE SEQUENCE</scope>
    <source>
        <strain evidence="18">DSM 4029</strain>
    </source>
</reference>
<sequence>MLLVVDIGNTNMEFGIFEGEKLAHTFRLSTNKAVTSDELGLFVTQFFFLRGLDRHRVEDIVISSVVPQLNYTVINSIKKYFDKPPLLVGENLPVEIDNRYGNPGEVGADRLVTAVAAYHKYGGPLIVVDFGTATTFDVVTSDGAYLGGAIFPGLKVSMDALVERAAKLPRVEIVPPEQAIGTSTVASMQSGIIYGYAGAVDNIVQKLEEQLGQKARVVATGGLAKTVSQAYRGFTAIDKTLILDGIKVLYDRRKAGA</sequence>
<evidence type="ECO:0000313" key="19">
    <source>
        <dbReference type="Proteomes" id="UP000184089"/>
    </source>
</evidence>
<accession>A0AAQ1RUY1</accession>
<dbReference type="GO" id="GO:0005737">
    <property type="term" value="C:cytoplasm"/>
    <property type="evidence" value="ECO:0007669"/>
    <property type="project" value="UniProtKB-SubCell"/>
</dbReference>
<dbReference type="NCBIfam" id="TIGR00671">
    <property type="entry name" value="baf"/>
    <property type="match status" value="1"/>
</dbReference>
<feature type="active site" description="Proton acceptor" evidence="16">
    <location>
        <position position="109"/>
    </location>
</feature>
<dbReference type="RefSeq" id="WP_021658371.1">
    <property type="nucleotide sequence ID" value="NZ_FQVY01000001.1"/>
</dbReference>
<keyword evidence="12 16" id="KW-0630">Potassium</keyword>
<dbReference type="InterPro" id="IPR004619">
    <property type="entry name" value="Type_III_PanK"/>
</dbReference>
<dbReference type="AlphaFoldDB" id="A0AAQ1RUY1"/>
<feature type="binding site" evidence="16">
    <location>
        <begin position="107"/>
        <end position="110"/>
    </location>
    <ligand>
        <name>substrate</name>
    </ligand>
</feature>
<keyword evidence="20" id="KW-1185">Reference proteome</keyword>
<feature type="binding site" evidence="16">
    <location>
        <position position="132"/>
    </location>
    <ligand>
        <name>ATP</name>
        <dbReference type="ChEBI" id="CHEBI:30616"/>
    </ligand>
</feature>
<comment type="catalytic activity">
    <reaction evidence="1 16">
        <text>(R)-pantothenate + ATP = (R)-4'-phosphopantothenate + ADP + H(+)</text>
        <dbReference type="Rhea" id="RHEA:16373"/>
        <dbReference type="ChEBI" id="CHEBI:10986"/>
        <dbReference type="ChEBI" id="CHEBI:15378"/>
        <dbReference type="ChEBI" id="CHEBI:29032"/>
        <dbReference type="ChEBI" id="CHEBI:30616"/>
        <dbReference type="ChEBI" id="CHEBI:456216"/>
        <dbReference type="EC" id="2.7.1.33"/>
    </reaction>
</comment>
<evidence type="ECO:0000256" key="4">
    <source>
        <dbReference type="ARBA" id="ARBA00005225"/>
    </source>
</evidence>
<keyword evidence="8 16" id="KW-0808">Transferase</keyword>
<comment type="subunit">
    <text evidence="5 16">Homodimer.</text>
</comment>
<evidence type="ECO:0000256" key="15">
    <source>
        <dbReference type="ARBA" id="ARBA00040883"/>
    </source>
</evidence>
<evidence type="ECO:0000256" key="7">
    <source>
        <dbReference type="ARBA" id="ARBA00022490"/>
    </source>
</evidence>
<evidence type="ECO:0000256" key="3">
    <source>
        <dbReference type="ARBA" id="ARBA00004496"/>
    </source>
</evidence>
<dbReference type="GO" id="GO:0004594">
    <property type="term" value="F:pantothenate kinase activity"/>
    <property type="evidence" value="ECO:0007669"/>
    <property type="project" value="UniProtKB-UniRule"/>
</dbReference>
<evidence type="ECO:0000256" key="16">
    <source>
        <dbReference type="HAMAP-Rule" id="MF_01274"/>
    </source>
</evidence>
<name>A0AAQ1RUY1_9FIRM</name>
<feature type="binding site" evidence="16">
    <location>
        <begin position="6"/>
        <end position="13"/>
    </location>
    <ligand>
        <name>ATP</name>
        <dbReference type="ChEBI" id="CHEBI:30616"/>
    </ligand>
</feature>
<dbReference type="Proteomes" id="UP000474718">
    <property type="component" value="Unassembled WGS sequence"/>
</dbReference>
<evidence type="ECO:0000256" key="13">
    <source>
        <dbReference type="ARBA" id="ARBA00022993"/>
    </source>
</evidence>
<reference evidence="17 20" key="3">
    <citation type="journal article" date="2019" name="Nat. Med.">
        <title>A library of human gut bacterial isolates paired with longitudinal multiomics data enables mechanistic microbiome research.</title>
        <authorList>
            <person name="Poyet M."/>
            <person name="Groussin M."/>
            <person name="Gibbons S.M."/>
            <person name="Avila-Pacheco J."/>
            <person name="Jiang X."/>
            <person name="Kearney S.M."/>
            <person name="Perrotta A.R."/>
            <person name="Berdy B."/>
            <person name="Zhao S."/>
            <person name="Lieberman T.D."/>
            <person name="Swanson P.K."/>
            <person name="Smith M."/>
            <person name="Roesemann S."/>
            <person name="Alexander J.E."/>
            <person name="Rich S.A."/>
            <person name="Livny J."/>
            <person name="Vlamakis H."/>
            <person name="Clish C."/>
            <person name="Bullock K."/>
            <person name="Deik A."/>
            <person name="Scott J."/>
            <person name="Pierce K.A."/>
            <person name="Xavier R.J."/>
            <person name="Alm E.J."/>
        </authorList>
    </citation>
    <scope>NUCLEOTIDE SEQUENCE [LARGE SCALE GENOMIC DNA]</scope>
    <source>
        <strain evidence="17 20">BIOML-A2</strain>
    </source>
</reference>
<evidence type="ECO:0000256" key="12">
    <source>
        <dbReference type="ARBA" id="ARBA00022958"/>
    </source>
</evidence>
<evidence type="ECO:0000313" key="18">
    <source>
        <dbReference type="EMBL" id="SHF67248.1"/>
    </source>
</evidence>
<dbReference type="GO" id="GO:0005524">
    <property type="term" value="F:ATP binding"/>
    <property type="evidence" value="ECO:0007669"/>
    <property type="project" value="UniProtKB-UniRule"/>
</dbReference>
<dbReference type="EC" id="2.7.1.33" evidence="6 16"/>
<comment type="cofactor">
    <cofactor evidence="16">
        <name>NH4(+)</name>
        <dbReference type="ChEBI" id="CHEBI:28938"/>
    </cofactor>
    <cofactor evidence="16">
        <name>K(+)</name>
        <dbReference type="ChEBI" id="CHEBI:29103"/>
    </cofactor>
    <text evidence="16">A monovalent cation. Ammonium or potassium.</text>
</comment>
<keyword evidence="7 16" id="KW-0963">Cytoplasm</keyword>
<feature type="binding site" evidence="16">
    <location>
        <position position="100"/>
    </location>
    <ligand>
        <name>substrate</name>
    </ligand>
</feature>
<protein>
    <recommendedName>
        <fullName evidence="15 16">Type III pantothenate kinase</fullName>
        <ecNumber evidence="6 16">2.7.1.33</ecNumber>
    </recommendedName>
    <alternativeName>
        <fullName evidence="16">PanK-III</fullName>
    </alternativeName>
    <alternativeName>
        <fullName evidence="16">Pantothenic acid kinase</fullName>
    </alternativeName>
</protein>
<dbReference type="HAMAP" id="MF_01274">
    <property type="entry name" value="Pantothen_kinase_3"/>
    <property type="match status" value="1"/>
</dbReference>
<dbReference type="CDD" id="cd24015">
    <property type="entry name" value="ASKHA_NBD_PanK-III"/>
    <property type="match status" value="1"/>
</dbReference>
<dbReference type="NCBIfam" id="NF009855">
    <property type="entry name" value="PRK13321.1"/>
    <property type="match status" value="1"/>
</dbReference>
<comment type="pathway">
    <text evidence="4 16">Cofactor biosynthesis; coenzyme A biosynthesis; CoA from (R)-pantothenate: step 1/5.</text>
</comment>
<dbReference type="EMBL" id="FQVY01000001">
    <property type="protein sequence ID" value="SHF67248.1"/>
    <property type="molecule type" value="Genomic_DNA"/>
</dbReference>
<comment type="similarity">
    <text evidence="14 16">Belongs to the type III pantothenate kinase family.</text>
</comment>
<organism evidence="18 19">
    <name type="scientific">Bittarella massiliensis</name>
    <name type="common">ex Durand et al. 2017</name>
    <dbReference type="NCBI Taxonomy" id="1720313"/>
    <lineage>
        <taxon>Bacteria</taxon>
        <taxon>Bacillati</taxon>
        <taxon>Bacillota</taxon>
        <taxon>Clostridia</taxon>
        <taxon>Eubacteriales</taxon>
        <taxon>Oscillospiraceae</taxon>
        <taxon>Bittarella (ex Durand et al. 2017)</taxon>
    </lineage>
</organism>
<proteinExistence type="inferred from homology"/>
<feature type="binding site" evidence="16">
    <location>
        <position position="184"/>
    </location>
    <ligand>
        <name>substrate</name>
    </ligand>
</feature>
<evidence type="ECO:0000256" key="2">
    <source>
        <dbReference type="ARBA" id="ARBA00001958"/>
    </source>
</evidence>
<evidence type="ECO:0000256" key="14">
    <source>
        <dbReference type="ARBA" id="ARBA00038036"/>
    </source>
</evidence>
<evidence type="ECO:0000256" key="9">
    <source>
        <dbReference type="ARBA" id="ARBA00022741"/>
    </source>
</evidence>
<feature type="binding site" evidence="16">
    <location>
        <position position="129"/>
    </location>
    <ligand>
        <name>K(+)</name>
        <dbReference type="ChEBI" id="CHEBI:29103"/>
    </ligand>
</feature>
<comment type="function">
    <text evidence="16">Catalyzes the phosphorylation of pantothenate (Pan), the first step in CoA biosynthesis.</text>
</comment>
<dbReference type="PANTHER" id="PTHR34265">
    <property type="entry name" value="TYPE III PANTOTHENATE KINASE"/>
    <property type="match status" value="1"/>
</dbReference>